<dbReference type="Gene3D" id="2.130.10.10">
    <property type="entry name" value="YVTN repeat-like/Quinoprotein amine dehydrogenase"/>
    <property type="match status" value="1"/>
</dbReference>
<dbReference type="AlphaFoldDB" id="A0A1S6J015"/>
<dbReference type="KEGG" id="dfg:B0537_15615"/>
<dbReference type="Proteomes" id="UP000189464">
    <property type="component" value="Chromosome"/>
</dbReference>
<dbReference type="EMBL" id="CP019698">
    <property type="protein sequence ID" value="AQS60367.1"/>
    <property type="molecule type" value="Genomic_DNA"/>
</dbReference>
<feature type="signal peptide" evidence="1">
    <location>
        <begin position="1"/>
        <end position="23"/>
    </location>
</feature>
<evidence type="ECO:0000259" key="2">
    <source>
        <dbReference type="Pfam" id="PF07833"/>
    </source>
</evidence>
<dbReference type="InterPro" id="IPR036582">
    <property type="entry name" value="Mao_N_sf"/>
</dbReference>
<feature type="domain" description="Copper amine oxidase-like N-terminal" evidence="2">
    <location>
        <begin position="37"/>
        <end position="137"/>
    </location>
</feature>
<evidence type="ECO:0000259" key="3">
    <source>
        <dbReference type="Pfam" id="PF13360"/>
    </source>
</evidence>
<dbReference type="RefSeq" id="WP_077715398.1">
    <property type="nucleotide sequence ID" value="NZ_CP019698.1"/>
</dbReference>
<accession>A0A1S6J015</accession>
<dbReference type="SUPFAM" id="SSF55383">
    <property type="entry name" value="Copper amine oxidase, domain N"/>
    <property type="match status" value="1"/>
</dbReference>
<reference evidence="4 5" key="1">
    <citation type="journal article" date="2016" name="Int. J. Syst. Evol. Microbiol.">
        <title>Desulfotomaculum ferrireducens sp. nov., a moderately thermophilic sulfate-reducing and dissimilatory Fe(III)-reducing bacterium isolated from compost.</title>
        <authorList>
            <person name="Yang G."/>
            <person name="Guo J."/>
            <person name="Zhuang L."/>
            <person name="Yuan Y."/>
            <person name="Zhou S."/>
        </authorList>
    </citation>
    <scope>NUCLEOTIDE SEQUENCE [LARGE SCALE GENOMIC DNA]</scope>
    <source>
        <strain evidence="4 5">GSS09</strain>
    </source>
</reference>
<protein>
    <recommendedName>
        <fullName evidence="6">Copper amine oxidase-like N-terminal domain-containing protein</fullName>
    </recommendedName>
</protein>
<dbReference type="STRING" id="1833852.B0537_15615"/>
<sequence length="499" mass="56668">MKKILLPLSLSMLLLLGSTPAWSEQPIQVIVDKKMEKLPYPILMERGTTLIPIRFFSEKLNAQVEYFADINAVYIKKGDKTVQVNARTSEAYIDGKGYSLNGMVKTFNDRIYVPLRFLGEVLGTEIQWNSDTRQIIINTETSQEATVPQKDPRVIWEKELTSPISAKPLATPNGMIYVPNGHNLTALDEEGNTVWSQDLGKYNDKERYGQKIGTPVQDKNNLYFATSDFREGDKYIRTLYSIKLNGQINWSLDSQSRYEGEYSSTPVIPAFSAKDNLIYFRTKEGVTSYIPDPIMRHNFKSDYEVPLDPIIVDRNEVNDDIIVVDRDVQGRIYLLNKELQEEWSYPITLGKATGVVYDSSSRRLFVALEETSYSKGAGILCLDLWDRTWKYQKSFGDSEIIKMQPVKGELYVSTGTNFYKIDLNGNIKTYRPEFAGIKDFYIDSEGKMLALFANGTLRKYDDETMIFEAKVPNAKGFTVAPSGIALVISDNIISALKTQ</sequence>
<evidence type="ECO:0000256" key="1">
    <source>
        <dbReference type="SAM" id="SignalP"/>
    </source>
</evidence>
<dbReference type="InterPro" id="IPR015943">
    <property type="entry name" value="WD40/YVTN_repeat-like_dom_sf"/>
</dbReference>
<evidence type="ECO:0008006" key="6">
    <source>
        <dbReference type="Google" id="ProtNLM"/>
    </source>
</evidence>
<feature type="domain" description="Pyrrolo-quinoline quinone repeat" evidence="3">
    <location>
        <begin position="153"/>
        <end position="286"/>
    </location>
</feature>
<gene>
    <name evidence="4" type="ORF">B0537_15615</name>
</gene>
<name>A0A1S6J015_9FIRM</name>
<dbReference type="OrthoDB" id="9812811at2"/>
<proteinExistence type="predicted"/>
<dbReference type="Gene3D" id="3.30.457.10">
    <property type="entry name" value="Copper amine oxidase-like, N-terminal domain"/>
    <property type="match status" value="1"/>
</dbReference>
<evidence type="ECO:0000313" key="5">
    <source>
        <dbReference type="Proteomes" id="UP000189464"/>
    </source>
</evidence>
<dbReference type="Pfam" id="PF13360">
    <property type="entry name" value="PQQ_2"/>
    <property type="match status" value="1"/>
</dbReference>
<dbReference type="SMART" id="SM00564">
    <property type="entry name" value="PQQ"/>
    <property type="match status" value="2"/>
</dbReference>
<keyword evidence="1" id="KW-0732">Signal</keyword>
<feature type="chain" id="PRO_5010575156" description="Copper amine oxidase-like N-terminal domain-containing protein" evidence="1">
    <location>
        <begin position="24"/>
        <end position="499"/>
    </location>
</feature>
<dbReference type="InterPro" id="IPR012854">
    <property type="entry name" value="Cu_amine_oxidase-like_N"/>
</dbReference>
<dbReference type="Pfam" id="PF07833">
    <property type="entry name" value="Cu_amine_oxidN1"/>
    <property type="match status" value="1"/>
</dbReference>
<evidence type="ECO:0000313" key="4">
    <source>
        <dbReference type="EMBL" id="AQS60367.1"/>
    </source>
</evidence>
<dbReference type="InterPro" id="IPR018391">
    <property type="entry name" value="PQQ_b-propeller_rpt"/>
</dbReference>
<dbReference type="InterPro" id="IPR011047">
    <property type="entry name" value="Quinoprotein_ADH-like_sf"/>
</dbReference>
<organism evidence="4 5">
    <name type="scientific">Desulforamulus ferrireducens</name>
    <dbReference type="NCBI Taxonomy" id="1833852"/>
    <lineage>
        <taxon>Bacteria</taxon>
        <taxon>Bacillati</taxon>
        <taxon>Bacillota</taxon>
        <taxon>Clostridia</taxon>
        <taxon>Eubacteriales</taxon>
        <taxon>Peptococcaceae</taxon>
        <taxon>Desulforamulus</taxon>
    </lineage>
</organism>
<keyword evidence="5" id="KW-1185">Reference proteome</keyword>
<dbReference type="SUPFAM" id="SSF50998">
    <property type="entry name" value="Quinoprotein alcohol dehydrogenase-like"/>
    <property type="match status" value="1"/>
</dbReference>
<dbReference type="InterPro" id="IPR002372">
    <property type="entry name" value="PQQ_rpt_dom"/>
</dbReference>